<dbReference type="InterPro" id="IPR000953">
    <property type="entry name" value="Chromo/chromo_shadow_dom"/>
</dbReference>
<keyword evidence="7" id="KW-0547">Nucleotide-binding</keyword>
<dbReference type="InterPro" id="IPR001965">
    <property type="entry name" value="Znf_PHD"/>
</dbReference>
<dbReference type="PROSITE" id="PS50013">
    <property type="entry name" value="CHROMO_2"/>
    <property type="match status" value="1"/>
</dbReference>
<dbReference type="Gene3D" id="2.40.50.40">
    <property type="match status" value="1"/>
</dbReference>
<keyword evidence="7" id="KW-0067">ATP-binding</keyword>
<dbReference type="EMBL" id="ASHM01014641">
    <property type="protein sequence ID" value="PNX96571.1"/>
    <property type="molecule type" value="Genomic_DNA"/>
</dbReference>
<dbReference type="GO" id="GO:0003677">
    <property type="term" value="F:DNA binding"/>
    <property type="evidence" value="ECO:0007669"/>
    <property type="project" value="UniProtKB-KW"/>
</dbReference>
<dbReference type="PROSITE" id="PS50016">
    <property type="entry name" value="ZF_PHD_2"/>
    <property type="match status" value="1"/>
</dbReference>
<feature type="domain" description="Chromo" evidence="5">
    <location>
        <begin position="176"/>
        <end position="241"/>
    </location>
</feature>
<evidence type="ECO:0000256" key="4">
    <source>
        <dbReference type="PROSITE-ProRule" id="PRU00146"/>
    </source>
</evidence>
<sequence>MTSNDFSLLPIAEDRTVILPTKFNVFCGCLKINLKEYEIVVCEMKARNLVADCKTPDIAFLRMIYAEVSCPSLFWGFGSSKDGRDSYSRHGKDLTKEYKDNTRVDHRGENGKGDGEVVCHKCLRGGTLLHCCGKGCKRRYHPSCLDLPLKFLPIGFWHCIRCVKKKIKLGVHSVSEGVESIWDSREVVPKDEVIQREYFVKYQGLAHAHNCWIPEKQMLIEAPKLLEKYKKKQQSVKLDWTNILDRRVSIRHNYENVIGHK</sequence>
<name>A0A2K3N0I5_TRIPR</name>
<evidence type="ECO:0000313" key="7">
    <source>
        <dbReference type="EMBL" id="PNX96571.1"/>
    </source>
</evidence>
<dbReference type="Proteomes" id="UP000236291">
    <property type="component" value="Unassembled WGS sequence"/>
</dbReference>
<dbReference type="InterPro" id="IPR016197">
    <property type="entry name" value="Chromo-like_dom_sf"/>
</dbReference>
<dbReference type="InterPro" id="IPR023780">
    <property type="entry name" value="Chromo_domain"/>
</dbReference>
<evidence type="ECO:0000256" key="1">
    <source>
        <dbReference type="ARBA" id="ARBA00022723"/>
    </source>
</evidence>
<dbReference type="SMART" id="SM00298">
    <property type="entry name" value="CHROMO"/>
    <property type="match status" value="1"/>
</dbReference>
<keyword evidence="7" id="KW-0238">DNA-binding</keyword>
<keyword evidence="2 4" id="KW-0863">Zinc-finger</keyword>
<dbReference type="PANTHER" id="PTHR24102:SF28">
    <property type="entry name" value="PHD-TYPE DOMAIN-CONTAINING PROTEIN"/>
    <property type="match status" value="1"/>
</dbReference>
<dbReference type="Pfam" id="PF00385">
    <property type="entry name" value="Chromo"/>
    <property type="match status" value="1"/>
</dbReference>
<evidence type="ECO:0000259" key="6">
    <source>
        <dbReference type="PROSITE" id="PS50016"/>
    </source>
</evidence>
<dbReference type="InterPro" id="IPR013083">
    <property type="entry name" value="Znf_RING/FYVE/PHD"/>
</dbReference>
<keyword evidence="7" id="KW-0347">Helicase</keyword>
<protein>
    <submittedName>
        <fullName evidence="7">Chromodomain-helicase-DNA-binding protein 3-like</fullName>
    </submittedName>
</protein>
<dbReference type="GO" id="GO:0004386">
    <property type="term" value="F:helicase activity"/>
    <property type="evidence" value="ECO:0007669"/>
    <property type="project" value="UniProtKB-KW"/>
</dbReference>
<keyword evidence="1" id="KW-0479">Metal-binding</keyword>
<evidence type="ECO:0000256" key="3">
    <source>
        <dbReference type="ARBA" id="ARBA00022833"/>
    </source>
</evidence>
<reference evidence="7 8" key="1">
    <citation type="journal article" date="2014" name="Am. J. Bot.">
        <title>Genome assembly and annotation for red clover (Trifolium pratense; Fabaceae).</title>
        <authorList>
            <person name="Istvanek J."/>
            <person name="Jaros M."/>
            <person name="Krenek A."/>
            <person name="Repkova J."/>
        </authorList>
    </citation>
    <scope>NUCLEOTIDE SEQUENCE [LARGE SCALE GENOMIC DNA]</scope>
    <source>
        <strain evidence="8">cv. Tatra</strain>
        <tissue evidence="7">Young leaves</tissue>
    </source>
</reference>
<evidence type="ECO:0000259" key="5">
    <source>
        <dbReference type="PROSITE" id="PS50013"/>
    </source>
</evidence>
<dbReference type="PROSITE" id="PS01359">
    <property type="entry name" value="ZF_PHD_1"/>
    <property type="match status" value="1"/>
</dbReference>
<dbReference type="AlphaFoldDB" id="A0A2K3N0I5"/>
<dbReference type="SMART" id="SM00249">
    <property type="entry name" value="PHD"/>
    <property type="match status" value="1"/>
</dbReference>
<dbReference type="InterPro" id="IPR019786">
    <property type="entry name" value="Zinc_finger_PHD-type_CS"/>
</dbReference>
<evidence type="ECO:0000313" key="8">
    <source>
        <dbReference type="Proteomes" id="UP000236291"/>
    </source>
</evidence>
<dbReference type="STRING" id="57577.A0A2K3N0I5"/>
<reference evidence="7 8" key="2">
    <citation type="journal article" date="2017" name="Front. Plant Sci.">
        <title>Gene Classification and Mining of Molecular Markers Useful in Red Clover (Trifolium pratense) Breeding.</title>
        <authorList>
            <person name="Istvanek J."/>
            <person name="Dluhosova J."/>
            <person name="Dluhos P."/>
            <person name="Patkova L."/>
            <person name="Nedelnik J."/>
            <person name="Repkova J."/>
        </authorList>
    </citation>
    <scope>NUCLEOTIDE SEQUENCE [LARGE SCALE GENOMIC DNA]</scope>
    <source>
        <strain evidence="8">cv. Tatra</strain>
        <tissue evidence="7">Young leaves</tissue>
    </source>
</reference>
<proteinExistence type="predicted"/>
<dbReference type="GO" id="GO:0008270">
    <property type="term" value="F:zinc ion binding"/>
    <property type="evidence" value="ECO:0007669"/>
    <property type="project" value="UniProtKB-KW"/>
</dbReference>
<comment type="caution">
    <text evidence="7">The sequence shown here is derived from an EMBL/GenBank/DDBJ whole genome shotgun (WGS) entry which is preliminary data.</text>
</comment>
<dbReference type="Gene3D" id="3.30.40.10">
    <property type="entry name" value="Zinc/RING finger domain, C3HC4 (zinc finger)"/>
    <property type="match status" value="1"/>
</dbReference>
<accession>A0A2K3N0I5</accession>
<feature type="domain" description="PHD-type" evidence="6">
    <location>
        <begin position="116"/>
        <end position="165"/>
    </location>
</feature>
<evidence type="ECO:0000256" key="2">
    <source>
        <dbReference type="ARBA" id="ARBA00022771"/>
    </source>
</evidence>
<dbReference type="InterPro" id="IPR019787">
    <property type="entry name" value="Znf_PHD-finger"/>
</dbReference>
<dbReference type="PANTHER" id="PTHR24102">
    <property type="entry name" value="PHD FINGER PROTEIN"/>
    <property type="match status" value="1"/>
</dbReference>
<gene>
    <name evidence="7" type="ORF">L195_g019780</name>
</gene>
<keyword evidence="3" id="KW-0862">Zinc</keyword>
<keyword evidence="7" id="KW-0378">Hydrolase</keyword>
<organism evidence="7 8">
    <name type="scientific">Trifolium pratense</name>
    <name type="common">Red clover</name>
    <dbReference type="NCBI Taxonomy" id="57577"/>
    <lineage>
        <taxon>Eukaryota</taxon>
        <taxon>Viridiplantae</taxon>
        <taxon>Streptophyta</taxon>
        <taxon>Embryophyta</taxon>
        <taxon>Tracheophyta</taxon>
        <taxon>Spermatophyta</taxon>
        <taxon>Magnoliopsida</taxon>
        <taxon>eudicotyledons</taxon>
        <taxon>Gunneridae</taxon>
        <taxon>Pentapetalae</taxon>
        <taxon>rosids</taxon>
        <taxon>fabids</taxon>
        <taxon>Fabales</taxon>
        <taxon>Fabaceae</taxon>
        <taxon>Papilionoideae</taxon>
        <taxon>50 kb inversion clade</taxon>
        <taxon>NPAAA clade</taxon>
        <taxon>Hologalegina</taxon>
        <taxon>IRL clade</taxon>
        <taxon>Trifolieae</taxon>
        <taxon>Trifolium</taxon>
    </lineage>
</organism>
<dbReference type="ExpressionAtlas" id="A0A2K3N0I5">
    <property type="expression patterns" value="baseline"/>
</dbReference>
<dbReference type="SUPFAM" id="SSF54160">
    <property type="entry name" value="Chromo domain-like"/>
    <property type="match status" value="1"/>
</dbReference>